<dbReference type="SMART" id="SM00267">
    <property type="entry name" value="GGDEF"/>
    <property type="match status" value="1"/>
</dbReference>
<dbReference type="Pfam" id="PF00990">
    <property type="entry name" value="GGDEF"/>
    <property type="match status" value="1"/>
</dbReference>
<sequence length="589" mass="67681">MDNNVFFKGKAIIDEQFNILSVDDELKDFLGDNLVNTKIARLIHPSDINQLETAVKNVQSESGFVTALRMVDNTGRYRWFVYIIDEAEPADNVCNSRICSISIFDIRVFFKHTDTKADNTYMEYFSLMEYLMFSYDVSTDRLRIFMMESHQQVDFYRGTLADWRRTMLANGNVYGVTRNIFDSFCDDFANGTEIFEREFKMKIFENSQGMEWCLVKGKTIIDFNGKKHVIATMSKISPVNDEEHVYLNSDALDVGTDILNKRAITEYTKRLIESKPGCPVTIAIIDIDNFKTINDEFGHMFGDEVICNVADVIKESVEGKGVAGRIGGDEMFIVVEGLKSNDEIRNVLRTIRNNVSFMYNNQPDKPHVTCSIGSSTYPCDGQTYEELFNIADKMLYLAKEKGRDRYIIYLPDLHEDYVKGKGMPNSEAYMFYKYKKIGVVNDIVNAYRKNGKDCIMESADKIKRAFALDSIFIYHHTGEAWERKIIIGNKDIAEDNDYLNDKAYIADFTEDGIEVIDNINFFERRAKNTVKAFINMGINQAVQIIVNVSDENDVIVSFNRNRQMSKWSEMDIVYLAILGNIFGNGIYND</sequence>
<feature type="domain" description="GGDEF" evidence="1">
    <location>
        <begin position="278"/>
        <end position="411"/>
    </location>
</feature>
<dbReference type="InterPro" id="IPR029787">
    <property type="entry name" value="Nucleotide_cyclase"/>
</dbReference>
<name>A0ABR7FX77_9FIRM</name>
<dbReference type="InterPro" id="IPR043128">
    <property type="entry name" value="Rev_trsase/Diguanyl_cyclase"/>
</dbReference>
<dbReference type="NCBIfam" id="TIGR00254">
    <property type="entry name" value="GGDEF"/>
    <property type="match status" value="1"/>
</dbReference>
<gene>
    <name evidence="2" type="ORF">H8S01_02145</name>
</gene>
<dbReference type="PANTHER" id="PTHR45138">
    <property type="entry name" value="REGULATORY COMPONENTS OF SENSORY TRANSDUCTION SYSTEM"/>
    <property type="match status" value="1"/>
</dbReference>
<dbReference type="SUPFAM" id="SSF55073">
    <property type="entry name" value="Nucleotide cyclase"/>
    <property type="match status" value="1"/>
</dbReference>
<dbReference type="EMBL" id="JACOPD010000001">
    <property type="protein sequence ID" value="MBC5679766.1"/>
    <property type="molecule type" value="Genomic_DNA"/>
</dbReference>
<dbReference type="RefSeq" id="WP_021865208.1">
    <property type="nucleotide sequence ID" value="NZ_JACOPD010000001.1"/>
</dbReference>
<organism evidence="2 3">
    <name type="scientific">Lachnospira hominis</name>
    <name type="common">ex Liu et al. 2021</name>
    <dbReference type="NCBI Taxonomy" id="2763051"/>
    <lineage>
        <taxon>Bacteria</taxon>
        <taxon>Bacillati</taxon>
        <taxon>Bacillota</taxon>
        <taxon>Clostridia</taxon>
        <taxon>Lachnospirales</taxon>
        <taxon>Lachnospiraceae</taxon>
        <taxon>Lachnospira</taxon>
    </lineage>
</organism>
<accession>A0ABR7FX77</accession>
<dbReference type="InterPro" id="IPR000014">
    <property type="entry name" value="PAS"/>
</dbReference>
<dbReference type="Gene3D" id="3.30.450.20">
    <property type="entry name" value="PAS domain"/>
    <property type="match status" value="1"/>
</dbReference>
<evidence type="ECO:0000313" key="2">
    <source>
        <dbReference type="EMBL" id="MBC5679766.1"/>
    </source>
</evidence>
<comment type="caution">
    <text evidence="2">The sequence shown here is derived from an EMBL/GenBank/DDBJ whole genome shotgun (WGS) entry which is preliminary data.</text>
</comment>
<dbReference type="CDD" id="cd01949">
    <property type="entry name" value="GGDEF"/>
    <property type="match status" value="1"/>
</dbReference>
<proteinExistence type="predicted"/>
<evidence type="ECO:0000313" key="3">
    <source>
        <dbReference type="Proteomes" id="UP000628463"/>
    </source>
</evidence>
<dbReference type="InterPro" id="IPR000160">
    <property type="entry name" value="GGDEF_dom"/>
</dbReference>
<dbReference type="CDD" id="cd00130">
    <property type="entry name" value="PAS"/>
    <property type="match status" value="1"/>
</dbReference>
<evidence type="ECO:0000259" key="1">
    <source>
        <dbReference type="PROSITE" id="PS50887"/>
    </source>
</evidence>
<dbReference type="Gene3D" id="3.30.70.270">
    <property type="match status" value="1"/>
</dbReference>
<protein>
    <submittedName>
        <fullName evidence="2">GGDEF domain-containing protein</fullName>
    </submittedName>
</protein>
<dbReference type="Proteomes" id="UP000628463">
    <property type="component" value="Unassembled WGS sequence"/>
</dbReference>
<dbReference type="PANTHER" id="PTHR45138:SF9">
    <property type="entry name" value="DIGUANYLATE CYCLASE DGCM-RELATED"/>
    <property type="match status" value="1"/>
</dbReference>
<keyword evidence="3" id="KW-1185">Reference proteome</keyword>
<dbReference type="PROSITE" id="PS50887">
    <property type="entry name" value="GGDEF"/>
    <property type="match status" value="1"/>
</dbReference>
<dbReference type="InterPro" id="IPR050469">
    <property type="entry name" value="Diguanylate_Cyclase"/>
</dbReference>
<reference evidence="2 3" key="1">
    <citation type="submission" date="2020-08" db="EMBL/GenBank/DDBJ databases">
        <title>Genome public.</title>
        <authorList>
            <person name="Liu C."/>
            <person name="Sun Q."/>
        </authorList>
    </citation>
    <scope>NUCLEOTIDE SEQUENCE [LARGE SCALE GENOMIC DNA]</scope>
    <source>
        <strain evidence="2 3">NSJ-43</strain>
    </source>
</reference>